<keyword evidence="2" id="KW-1185">Reference proteome</keyword>
<protein>
    <submittedName>
        <fullName evidence="1">DUF4202 domain-containing protein</fullName>
    </submittedName>
</protein>
<dbReference type="EMBL" id="CP136051">
    <property type="protein sequence ID" value="WOK08537.1"/>
    <property type="molecule type" value="Genomic_DNA"/>
</dbReference>
<proteinExistence type="predicted"/>
<dbReference type="Proteomes" id="UP001302349">
    <property type="component" value="Chromosome"/>
</dbReference>
<gene>
    <name evidence="1" type="ORF">RT717_07805</name>
</gene>
<name>A0ABZ0IU23_9BACT</name>
<sequence length="197" mass="22534">MISEEERLNLALADIDSVNKEDPRLVEVDGKPYPTELLYSVRMTEMLHWFAPHASVQLQIAARGQHIGRWNSPRNSFPMDRPGYLKWRSKLKLYHADQLSGIMEKRGFPQTDIDIVRNLIIKKGVKQEGEIATLEDVVCLVFLKYYAADFAGQHEEAKVIDILQKTWGKMTDRCHQWALSMELPESVTALVKKALGA</sequence>
<accession>A0ABZ0IU23</accession>
<dbReference type="PANTHER" id="PTHR41729:SF1">
    <property type="entry name" value="GLUTAMYL-TRNA SYNTHETASE"/>
    <property type="match status" value="1"/>
</dbReference>
<dbReference type="RefSeq" id="WP_317491175.1">
    <property type="nucleotide sequence ID" value="NZ_CP136051.1"/>
</dbReference>
<reference evidence="1 2" key="1">
    <citation type="journal article" date="2023" name="Microbiol. Resour. Announc.">
        <title>Complete Genome Sequence of Imperialibacter roseus strain P4T.</title>
        <authorList>
            <person name="Tizabi D.R."/>
            <person name="Bachvaroff T."/>
            <person name="Hill R.T."/>
        </authorList>
    </citation>
    <scope>NUCLEOTIDE SEQUENCE [LARGE SCALE GENOMIC DNA]</scope>
    <source>
        <strain evidence="1 2">P4T</strain>
    </source>
</reference>
<dbReference type="Pfam" id="PF13875">
    <property type="entry name" value="DUF4202"/>
    <property type="match status" value="1"/>
</dbReference>
<dbReference type="PANTHER" id="PTHR41729">
    <property type="entry name" value="GLUTAMYL-TRNA SYNTHETASE"/>
    <property type="match status" value="1"/>
</dbReference>
<evidence type="ECO:0000313" key="1">
    <source>
        <dbReference type="EMBL" id="WOK08537.1"/>
    </source>
</evidence>
<organism evidence="1 2">
    <name type="scientific">Imperialibacter roseus</name>
    <dbReference type="NCBI Taxonomy" id="1324217"/>
    <lineage>
        <taxon>Bacteria</taxon>
        <taxon>Pseudomonadati</taxon>
        <taxon>Bacteroidota</taxon>
        <taxon>Cytophagia</taxon>
        <taxon>Cytophagales</taxon>
        <taxon>Flammeovirgaceae</taxon>
        <taxon>Imperialibacter</taxon>
    </lineage>
</organism>
<evidence type="ECO:0000313" key="2">
    <source>
        <dbReference type="Proteomes" id="UP001302349"/>
    </source>
</evidence>
<dbReference type="InterPro" id="IPR025255">
    <property type="entry name" value="DUF4202"/>
</dbReference>